<gene>
    <name evidence="1" type="ORF">ACFSBT_11930</name>
</gene>
<keyword evidence="2" id="KW-1185">Reference proteome</keyword>
<accession>A0ABD6AWP7</accession>
<dbReference type="RefSeq" id="WP_250873944.1">
    <property type="nucleotide sequence ID" value="NZ_JALXFV010000005.1"/>
</dbReference>
<evidence type="ECO:0000313" key="1">
    <source>
        <dbReference type="EMBL" id="MFD1513988.1"/>
    </source>
</evidence>
<evidence type="ECO:0000313" key="2">
    <source>
        <dbReference type="Proteomes" id="UP001597187"/>
    </source>
</evidence>
<name>A0ABD6AWP7_9EURY</name>
<dbReference type="EMBL" id="JBHUDC010000005">
    <property type="protein sequence ID" value="MFD1513988.1"/>
    <property type="molecule type" value="Genomic_DNA"/>
</dbReference>
<dbReference type="Proteomes" id="UP001597187">
    <property type="component" value="Unassembled WGS sequence"/>
</dbReference>
<protein>
    <submittedName>
        <fullName evidence="1">GYD domain-containing protein</fullName>
    </submittedName>
</protein>
<organism evidence="1 2">
    <name type="scientific">Halomarina rubra</name>
    <dbReference type="NCBI Taxonomy" id="2071873"/>
    <lineage>
        <taxon>Archaea</taxon>
        <taxon>Methanobacteriati</taxon>
        <taxon>Methanobacteriota</taxon>
        <taxon>Stenosarchaea group</taxon>
        <taxon>Halobacteria</taxon>
        <taxon>Halobacteriales</taxon>
        <taxon>Natronomonadaceae</taxon>
        <taxon>Halomarina</taxon>
    </lineage>
</organism>
<proteinExistence type="predicted"/>
<reference evidence="1 2" key="1">
    <citation type="journal article" date="2019" name="Int. J. Syst. Evol. Microbiol.">
        <title>The Global Catalogue of Microorganisms (GCM) 10K type strain sequencing project: providing services to taxonomists for standard genome sequencing and annotation.</title>
        <authorList>
            <consortium name="The Broad Institute Genomics Platform"/>
            <consortium name="The Broad Institute Genome Sequencing Center for Infectious Disease"/>
            <person name="Wu L."/>
            <person name="Ma J."/>
        </authorList>
    </citation>
    <scope>NUCLEOTIDE SEQUENCE [LARGE SCALE GENOMIC DNA]</scope>
    <source>
        <strain evidence="1 2">CGMCC 1.12563</strain>
    </source>
</reference>
<comment type="caution">
    <text evidence="1">The sequence shown here is derived from an EMBL/GenBank/DDBJ whole genome shotgun (WGS) entry which is preliminary data.</text>
</comment>
<sequence length="97" mass="10806">MPTYIVLADWTEQGMAAIDESPSRLDDARDLAESLGGEFREFYMTMGDHDMVAMMEMPDDDAMAKMALALGRSGNVTTETLKAFAEDEYRDVMSNLP</sequence>
<dbReference type="AlphaFoldDB" id="A0ABD6AWP7"/>
<dbReference type="Pfam" id="PF08734">
    <property type="entry name" value="GYD"/>
    <property type="match status" value="1"/>
</dbReference>
<dbReference type="InterPro" id="IPR014845">
    <property type="entry name" value="GYD/TTHA1554"/>
</dbReference>